<sequence>MKLFCIFAGSVLAKNAEKVAAEEEALQMMVDNLLNLAENGTISNSYADNAILAMTAESTDGFRIQSGRISFSSLSFAIAEVKRVNLEAMISVMVGKENMPATDFWTPEDRDTAQVTNSFQKYGCYCDPVDEIDALCKNLWDAYKCLPIDDEECASTASYKWKVGAKGGELKCLDREGTCARAVCETDRDFATELAEVAHIWDAKYHMDSGFDREAQCTGESESFQKMKPTSSPKQIGEESSSDTSVGDSVKCCGTGTFRHSFKTNRLQCCSDGTTKAFGACGI</sequence>
<keyword evidence="4" id="KW-1185">Reference proteome</keyword>
<dbReference type="SUPFAM" id="SSF48619">
    <property type="entry name" value="Phospholipase A2, PLA2"/>
    <property type="match status" value="1"/>
</dbReference>
<name>A0ABN7T6E8_OIKDI</name>
<dbReference type="EMBL" id="OU015567">
    <property type="protein sequence ID" value="CAG5110919.1"/>
    <property type="molecule type" value="Genomic_DNA"/>
</dbReference>
<evidence type="ECO:0000259" key="2">
    <source>
        <dbReference type="SMART" id="SM00085"/>
    </source>
</evidence>
<dbReference type="InterPro" id="IPR016090">
    <property type="entry name" value="PLA2-like_dom"/>
</dbReference>
<proteinExistence type="predicted"/>
<organism evidence="3 4">
    <name type="scientific">Oikopleura dioica</name>
    <name type="common">Tunicate</name>
    <dbReference type="NCBI Taxonomy" id="34765"/>
    <lineage>
        <taxon>Eukaryota</taxon>
        <taxon>Metazoa</taxon>
        <taxon>Chordata</taxon>
        <taxon>Tunicata</taxon>
        <taxon>Appendicularia</taxon>
        <taxon>Copelata</taxon>
        <taxon>Oikopleuridae</taxon>
        <taxon>Oikopleura</taxon>
    </lineage>
</organism>
<evidence type="ECO:0000313" key="4">
    <source>
        <dbReference type="Proteomes" id="UP001158576"/>
    </source>
</evidence>
<evidence type="ECO:0000313" key="3">
    <source>
        <dbReference type="EMBL" id="CAG5110919.1"/>
    </source>
</evidence>
<feature type="compositionally biased region" description="Polar residues" evidence="1">
    <location>
        <begin position="220"/>
        <end position="247"/>
    </location>
</feature>
<dbReference type="Proteomes" id="UP001158576">
    <property type="component" value="Chromosome 2"/>
</dbReference>
<reference evidence="3 4" key="1">
    <citation type="submission" date="2021-04" db="EMBL/GenBank/DDBJ databases">
        <authorList>
            <person name="Bliznina A."/>
        </authorList>
    </citation>
    <scope>NUCLEOTIDE SEQUENCE [LARGE SCALE GENOMIC DNA]</scope>
</reference>
<evidence type="ECO:0000256" key="1">
    <source>
        <dbReference type="SAM" id="MobiDB-lite"/>
    </source>
</evidence>
<dbReference type="InterPro" id="IPR036444">
    <property type="entry name" value="PLipase_A2_dom_sf"/>
</dbReference>
<dbReference type="Gene3D" id="1.20.90.10">
    <property type="entry name" value="Phospholipase A2 domain"/>
    <property type="match status" value="1"/>
</dbReference>
<protein>
    <submittedName>
        <fullName evidence="3">Oidioi.mRNA.OKI2018_I69.chr2.g5266.t1.cds</fullName>
    </submittedName>
</protein>
<feature type="region of interest" description="Disordered" evidence="1">
    <location>
        <begin position="220"/>
        <end position="248"/>
    </location>
</feature>
<dbReference type="SMART" id="SM00085">
    <property type="entry name" value="PA2c"/>
    <property type="match status" value="1"/>
</dbReference>
<gene>
    <name evidence="3" type="ORF">OKIOD_LOCUS14031</name>
</gene>
<accession>A0ABN7T6E8</accession>
<feature type="domain" description="Phospholipase A2-like central" evidence="2">
    <location>
        <begin position="82"/>
        <end position="218"/>
    </location>
</feature>